<dbReference type="NCBIfam" id="TIGR03716">
    <property type="entry name" value="R_switched_YkoY"/>
    <property type="match status" value="1"/>
</dbReference>
<evidence type="ECO:0000256" key="1">
    <source>
        <dbReference type="ARBA" id="ARBA00004141"/>
    </source>
</evidence>
<dbReference type="AlphaFoldDB" id="Q7VBU4"/>
<keyword evidence="5 6" id="KW-0472">Membrane</keyword>
<dbReference type="RefSeq" id="WP_011125150.1">
    <property type="nucleotide sequence ID" value="NC_005042.1"/>
</dbReference>
<dbReference type="InterPro" id="IPR005496">
    <property type="entry name" value="Integral_membrane_TerC"/>
</dbReference>
<organism evidence="7 8">
    <name type="scientific">Prochlorococcus marinus (strain SARG / CCMP1375 / SS120)</name>
    <dbReference type="NCBI Taxonomy" id="167539"/>
    <lineage>
        <taxon>Bacteria</taxon>
        <taxon>Bacillati</taxon>
        <taxon>Cyanobacteriota</taxon>
        <taxon>Cyanophyceae</taxon>
        <taxon>Synechococcales</taxon>
        <taxon>Prochlorococcaceae</taxon>
        <taxon>Prochlorococcus</taxon>
    </lineage>
</organism>
<feature type="transmembrane region" description="Helical" evidence="6">
    <location>
        <begin position="188"/>
        <end position="205"/>
    </location>
</feature>
<evidence type="ECO:0000256" key="2">
    <source>
        <dbReference type="ARBA" id="ARBA00007511"/>
    </source>
</evidence>
<dbReference type="Pfam" id="PF03741">
    <property type="entry name" value="TerC"/>
    <property type="match status" value="1"/>
</dbReference>
<keyword evidence="3 6" id="KW-0812">Transmembrane</keyword>
<accession>Q7VBU4</accession>
<evidence type="ECO:0000313" key="8">
    <source>
        <dbReference type="Proteomes" id="UP000001420"/>
    </source>
</evidence>
<dbReference type="InterPro" id="IPR022493">
    <property type="entry name" value="CHP03716_TM_YkoY"/>
</dbReference>
<feature type="transmembrane region" description="Helical" evidence="6">
    <location>
        <begin position="87"/>
        <end position="104"/>
    </location>
</feature>
<proteinExistence type="inferred from homology"/>
<dbReference type="Proteomes" id="UP000001420">
    <property type="component" value="Chromosome"/>
</dbReference>
<dbReference type="KEGG" id="pma:Pro_0998"/>
<evidence type="ECO:0000256" key="3">
    <source>
        <dbReference type="ARBA" id="ARBA00022692"/>
    </source>
</evidence>
<dbReference type="OrthoDB" id="510141at2"/>
<evidence type="ECO:0000256" key="5">
    <source>
        <dbReference type="ARBA" id="ARBA00023136"/>
    </source>
</evidence>
<dbReference type="eggNOG" id="COG0861">
    <property type="taxonomic scope" value="Bacteria"/>
</dbReference>
<feature type="transmembrane region" description="Helical" evidence="6">
    <location>
        <begin position="125"/>
        <end position="148"/>
    </location>
</feature>
<feature type="transmembrane region" description="Helical" evidence="6">
    <location>
        <begin position="60"/>
        <end position="81"/>
    </location>
</feature>
<dbReference type="EnsemblBacteria" id="AAQ00043">
    <property type="protein sequence ID" value="AAQ00043"/>
    <property type="gene ID" value="Pro_0998"/>
</dbReference>
<reference evidence="7 8" key="1">
    <citation type="journal article" date="2003" name="Proc. Natl. Acad. Sci. U.S.A.">
        <title>Genome sequence of the cyanobacterium Prochlorococcus marinus SS120, a nearly minimal oxyphototrophic genome.</title>
        <authorList>
            <person name="Dufresne A."/>
            <person name="Salanoubat M."/>
            <person name="Partensky F."/>
            <person name="Artiguenave F."/>
            <person name="Axmann I.M."/>
            <person name="Barbe V."/>
            <person name="Duprat S."/>
            <person name="Galperin M.Y."/>
            <person name="Koonin E.V."/>
            <person name="Le Gall F."/>
            <person name="Makarova K.S."/>
            <person name="Ostrowski M."/>
            <person name="Oztas S."/>
            <person name="Robert C."/>
            <person name="Rogozin I.B."/>
            <person name="Scanlan D.J."/>
            <person name="Tandeau de Marsac N."/>
            <person name="Weissenbach J."/>
            <person name="Wincker P."/>
            <person name="Wolf Y.I."/>
            <person name="Hess W.R."/>
        </authorList>
    </citation>
    <scope>NUCLEOTIDE SEQUENCE [LARGE SCALE GENOMIC DNA]</scope>
    <source>
        <strain evidence="8">SARG / CCMP1375 / SS120</strain>
    </source>
</reference>
<sequence length="240" mass="26546">MDTASLDYLTPLLNGIDQWSEFATLLPFLVLLELILSADNAVALASITKRLDSIELQQKSLNIGIAISLIFRILLILAANIIIKYPIIQIAASVYLISIVLTKFTINNPTNDESSSISNNNKSSFIKITFLLIATDLAFSIDSVTAAVAISDQILLVIIGALIGVIALRFTADLFIRWLDIFVQLENAGYFAVALVAIKLLFEVTFPNIVIPEYIFYILLGFVFLWGFSKRVPLNSNENE</sequence>
<dbReference type="PATRIC" id="fig|167539.5.peg.1048"/>
<comment type="similarity">
    <text evidence="2">Belongs to the TerC family.</text>
</comment>
<feature type="transmembrane region" description="Helical" evidence="6">
    <location>
        <begin position="154"/>
        <end position="176"/>
    </location>
</feature>
<keyword evidence="4 6" id="KW-1133">Transmembrane helix</keyword>
<gene>
    <name evidence="7" type="primary">terC</name>
    <name evidence="7" type="ordered locus">Pro_0998</name>
</gene>
<keyword evidence="8" id="KW-1185">Reference proteome</keyword>
<evidence type="ECO:0000313" key="7">
    <source>
        <dbReference type="EMBL" id="AAQ00043.1"/>
    </source>
</evidence>
<dbReference type="EMBL" id="AE017126">
    <property type="protein sequence ID" value="AAQ00043.1"/>
    <property type="molecule type" value="Genomic_DNA"/>
</dbReference>
<evidence type="ECO:0000256" key="6">
    <source>
        <dbReference type="SAM" id="Phobius"/>
    </source>
</evidence>
<feature type="transmembrane region" description="Helical" evidence="6">
    <location>
        <begin position="211"/>
        <end position="228"/>
    </location>
</feature>
<dbReference type="STRING" id="167539.Pro_0998"/>
<comment type="subcellular location">
    <subcellularLocation>
        <location evidence="1">Membrane</location>
        <topology evidence="1">Multi-pass membrane protein</topology>
    </subcellularLocation>
</comment>
<dbReference type="GO" id="GO:0016020">
    <property type="term" value="C:membrane"/>
    <property type="evidence" value="ECO:0007669"/>
    <property type="project" value="UniProtKB-SubCell"/>
</dbReference>
<dbReference type="PANTHER" id="PTHR30238:SF4">
    <property type="entry name" value="SLL1022 PROTEIN"/>
    <property type="match status" value="1"/>
</dbReference>
<name>Q7VBU4_PROMA</name>
<dbReference type="HOGENOM" id="CLU_070543_1_0_3"/>
<dbReference type="PANTHER" id="PTHR30238">
    <property type="entry name" value="MEMBRANE BOUND PREDICTED REDOX MODULATOR"/>
    <property type="match status" value="1"/>
</dbReference>
<feature type="transmembrane region" description="Helical" evidence="6">
    <location>
        <begin position="25"/>
        <end position="48"/>
    </location>
</feature>
<protein>
    <submittedName>
        <fullName evidence="7">Conserved membrane protein TerC</fullName>
    </submittedName>
</protein>
<evidence type="ECO:0000256" key="4">
    <source>
        <dbReference type="ARBA" id="ARBA00022989"/>
    </source>
</evidence>